<evidence type="ECO:0000256" key="2">
    <source>
        <dbReference type="ARBA" id="ARBA00022723"/>
    </source>
</evidence>
<keyword evidence="2" id="KW-0479">Metal-binding</keyword>
<reference evidence="5" key="1">
    <citation type="submission" date="2021-02" db="EMBL/GenBank/DDBJ databases">
        <title>The CRISPR/cas machinery reduction and long-range gene transfer in the hot spring cyanobacterium Synechococcus.</title>
        <authorList>
            <person name="Dvorak P."/>
            <person name="Jahodarova E."/>
            <person name="Hasler P."/>
            <person name="Poulickova A."/>
        </authorList>
    </citation>
    <scope>NUCLEOTIDE SEQUENCE</scope>
    <source>
        <strain evidence="5">Rupite</strain>
    </source>
</reference>
<dbReference type="PANTHER" id="PTHR13096">
    <property type="entry name" value="MINA53 MYC INDUCED NUCLEAR ANTIGEN"/>
    <property type="match status" value="1"/>
</dbReference>
<dbReference type="PANTHER" id="PTHR13096:SF9">
    <property type="entry name" value="BIFUNCTIONAL LYSINE-SPECIFIC DEMETHYLASE AND HISTIDYL-HYDROXYLASE"/>
    <property type="match status" value="1"/>
</dbReference>
<accession>A0ABT0C8V1</accession>
<dbReference type="Gene3D" id="2.60.120.650">
    <property type="entry name" value="Cupin"/>
    <property type="match status" value="1"/>
</dbReference>
<protein>
    <submittedName>
        <fullName evidence="5">Cupin-like domain-containing protein</fullName>
    </submittedName>
</protein>
<gene>
    <name evidence="5" type="ORF">JX360_04765</name>
</gene>
<keyword evidence="3" id="KW-0408">Iron</keyword>
<comment type="cofactor">
    <cofactor evidence="1">
        <name>Fe(2+)</name>
        <dbReference type="ChEBI" id="CHEBI:29033"/>
    </cofactor>
</comment>
<dbReference type="Proteomes" id="UP000830835">
    <property type="component" value="Unassembled WGS sequence"/>
</dbReference>
<comment type="caution">
    <text evidence="5">The sequence shown here is derived from an EMBL/GenBank/DDBJ whole genome shotgun (WGS) entry which is preliminary data.</text>
</comment>
<proteinExistence type="predicted"/>
<dbReference type="InterPro" id="IPR039994">
    <property type="entry name" value="NO66-like"/>
</dbReference>
<dbReference type="PROSITE" id="PS51184">
    <property type="entry name" value="JMJC"/>
    <property type="match status" value="1"/>
</dbReference>
<keyword evidence="6" id="KW-1185">Reference proteome</keyword>
<evidence type="ECO:0000256" key="3">
    <source>
        <dbReference type="ARBA" id="ARBA00023004"/>
    </source>
</evidence>
<dbReference type="SUPFAM" id="SSF51197">
    <property type="entry name" value="Clavaminate synthase-like"/>
    <property type="match status" value="1"/>
</dbReference>
<organism evidence="5 6">
    <name type="scientific">Thermostichus vulcanus str. 'Rupite'</name>
    <dbReference type="NCBI Taxonomy" id="2813851"/>
    <lineage>
        <taxon>Bacteria</taxon>
        <taxon>Bacillati</taxon>
        <taxon>Cyanobacteriota</taxon>
        <taxon>Cyanophyceae</taxon>
        <taxon>Thermostichales</taxon>
        <taxon>Thermostichaceae</taxon>
        <taxon>Thermostichus</taxon>
    </lineage>
</organism>
<evidence type="ECO:0000259" key="4">
    <source>
        <dbReference type="PROSITE" id="PS51184"/>
    </source>
</evidence>
<dbReference type="EMBL" id="JAFIRA010000007">
    <property type="protein sequence ID" value="MCJ2542221.1"/>
    <property type="molecule type" value="Genomic_DNA"/>
</dbReference>
<evidence type="ECO:0000256" key="1">
    <source>
        <dbReference type="ARBA" id="ARBA00001954"/>
    </source>
</evidence>
<evidence type="ECO:0000313" key="5">
    <source>
        <dbReference type="EMBL" id="MCJ2542221.1"/>
    </source>
</evidence>
<dbReference type="Pfam" id="PF08007">
    <property type="entry name" value="JmjC_2"/>
    <property type="match status" value="1"/>
</dbReference>
<sequence>MQQFNASLASFCCNLQEFLCHRIVANLYFSPQGSKALFPHYDTHDVFVLQVEGSKQWYLYPPPQPVPLLNSFQPVIPSERLGSPLKEVYLQAGDLLYIPRGFVHEAETNAHPSLHLTLGVYPFQWLDLLTSALTALSLQEESLRRALPPGFFRLPADQLEEPFRELCQRLALQTDVEAGLSLLLDQLIRQAIVAPDHHFALIPQLEAVTLNTVVAKRAGMPCRIVPQGFAVSIQFPGNTIKGQAHLEPAFQYIAAAVSPFSVSDLPEPLSDEAKITLVQRLIRGGLLRIHTDSSV</sequence>
<evidence type="ECO:0000313" key="6">
    <source>
        <dbReference type="Proteomes" id="UP000830835"/>
    </source>
</evidence>
<dbReference type="InterPro" id="IPR003347">
    <property type="entry name" value="JmjC_dom"/>
</dbReference>
<name>A0ABT0C8V1_THEVL</name>
<feature type="domain" description="JmjC" evidence="4">
    <location>
        <begin position="1"/>
        <end position="137"/>
    </location>
</feature>
<dbReference type="SMART" id="SM00558">
    <property type="entry name" value="JmjC"/>
    <property type="match status" value="1"/>
</dbReference>